<gene>
    <name evidence="2" type="ORF">ZT3D7_G9288</name>
</gene>
<dbReference type="EMBL" id="LT853700">
    <property type="protein sequence ID" value="SMQ54134.1"/>
    <property type="molecule type" value="Genomic_DNA"/>
</dbReference>
<dbReference type="Proteomes" id="UP000215127">
    <property type="component" value="Chromosome 9"/>
</dbReference>
<proteinExistence type="predicted"/>
<feature type="chain" id="PRO_5013367413" evidence="1">
    <location>
        <begin position="21"/>
        <end position="82"/>
    </location>
</feature>
<organism evidence="2 3">
    <name type="scientific">Zymoseptoria tritici (strain ST99CH_3D7)</name>
    <dbReference type="NCBI Taxonomy" id="1276538"/>
    <lineage>
        <taxon>Eukaryota</taxon>
        <taxon>Fungi</taxon>
        <taxon>Dikarya</taxon>
        <taxon>Ascomycota</taxon>
        <taxon>Pezizomycotina</taxon>
        <taxon>Dothideomycetes</taxon>
        <taxon>Dothideomycetidae</taxon>
        <taxon>Mycosphaerellales</taxon>
        <taxon>Mycosphaerellaceae</taxon>
        <taxon>Zymoseptoria</taxon>
    </lineage>
</organism>
<sequence length="82" mass="9335">MNSFLIIIILLLSFIVLVLAWFAISSCLGDEVRAAWSGRRSANFPPTTYGLQYARHMGHSGALSEQIEMQDMLTEHDEMERF</sequence>
<reference evidence="2 3" key="1">
    <citation type="submission" date="2016-06" db="EMBL/GenBank/DDBJ databases">
        <authorList>
            <person name="Kjaerup R.B."/>
            <person name="Dalgaard T.S."/>
            <person name="Juul-Madsen H.R."/>
        </authorList>
    </citation>
    <scope>NUCLEOTIDE SEQUENCE [LARGE SCALE GENOMIC DNA]</scope>
</reference>
<dbReference type="STRING" id="1276538.A0A1X7S378"/>
<evidence type="ECO:0000313" key="3">
    <source>
        <dbReference type="Proteomes" id="UP000215127"/>
    </source>
</evidence>
<feature type="signal peptide" evidence="1">
    <location>
        <begin position="1"/>
        <end position="20"/>
    </location>
</feature>
<dbReference type="AlphaFoldDB" id="A0A1X7S378"/>
<keyword evidence="1" id="KW-0732">Signal</keyword>
<evidence type="ECO:0000313" key="2">
    <source>
        <dbReference type="EMBL" id="SMQ54134.1"/>
    </source>
</evidence>
<protein>
    <submittedName>
        <fullName evidence="2">Uncharacterized protein</fullName>
    </submittedName>
</protein>
<name>A0A1X7S378_ZYMT9</name>
<keyword evidence="3" id="KW-1185">Reference proteome</keyword>
<evidence type="ECO:0000256" key="1">
    <source>
        <dbReference type="SAM" id="SignalP"/>
    </source>
</evidence>
<accession>A0A1X7S378</accession>